<evidence type="ECO:0000256" key="3">
    <source>
        <dbReference type="ARBA" id="ARBA00010441"/>
    </source>
</evidence>
<keyword evidence="15" id="KW-0808">Transferase</keyword>
<dbReference type="Pfam" id="PF01066">
    <property type="entry name" value="CDP-OH_P_transf"/>
    <property type="match status" value="1"/>
</dbReference>
<keyword evidence="8 14" id="KW-1133">Transmembrane helix</keyword>
<dbReference type="InterPro" id="IPR043130">
    <property type="entry name" value="CDP-OH_PTrfase_TM_dom"/>
</dbReference>
<evidence type="ECO:0000256" key="7">
    <source>
        <dbReference type="ARBA" id="ARBA00022692"/>
    </source>
</evidence>
<dbReference type="PANTHER" id="PTHR14269:SF11">
    <property type="entry name" value="CDP-DIACYLGLYCEROL--GLYCEROL-3-PHOSPHATE 3-PHOSPHATIDYLTRANSFERASE"/>
    <property type="match status" value="1"/>
</dbReference>
<evidence type="ECO:0000313" key="15">
    <source>
        <dbReference type="EMBL" id="NIK86981.1"/>
    </source>
</evidence>
<evidence type="ECO:0000256" key="6">
    <source>
        <dbReference type="ARBA" id="ARBA00022516"/>
    </source>
</evidence>
<dbReference type="EC" id="2.7.8.5" evidence="4"/>
<feature type="transmembrane region" description="Helical" evidence="14">
    <location>
        <begin position="170"/>
        <end position="188"/>
    </location>
</feature>
<organism evidence="15 16">
    <name type="scientific">Rhizomicrobium palustre</name>
    <dbReference type="NCBI Taxonomy" id="189966"/>
    <lineage>
        <taxon>Bacteria</taxon>
        <taxon>Pseudomonadati</taxon>
        <taxon>Pseudomonadota</taxon>
        <taxon>Alphaproteobacteria</taxon>
        <taxon>Micropepsales</taxon>
        <taxon>Micropepsaceae</taxon>
        <taxon>Rhizomicrobium</taxon>
    </lineage>
</organism>
<comment type="similarity">
    <text evidence="3">Belongs to the CDP-alcohol phosphatidyltransferase class-I family.</text>
</comment>
<dbReference type="AlphaFoldDB" id="A0A846MUW4"/>
<dbReference type="EMBL" id="JAASRM010000001">
    <property type="protein sequence ID" value="NIK86981.1"/>
    <property type="molecule type" value="Genomic_DNA"/>
</dbReference>
<evidence type="ECO:0000256" key="4">
    <source>
        <dbReference type="ARBA" id="ARBA00013170"/>
    </source>
</evidence>
<name>A0A846MUW4_9PROT</name>
<evidence type="ECO:0000256" key="14">
    <source>
        <dbReference type="SAM" id="Phobius"/>
    </source>
</evidence>
<dbReference type="InterPro" id="IPR004570">
    <property type="entry name" value="Phosphatidylglycerol_P_synth"/>
</dbReference>
<comment type="catalytic activity">
    <reaction evidence="13">
        <text>a CDP-1,2-diacyl-sn-glycerol + sn-glycerol 3-phosphate = a 1,2-diacyl-sn-glycero-3-phospho-(1'-sn-glycero-3'-phosphate) + CMP + H(+)</text>
        <dbReference type="Rhea" id="RHEA:12593"/>
        <dbReference type="ChEBI" id="CHEBI:15378"/>
        <dbReference type="ChEBI" id="CHEBI:57597"/>
        <dbReference type="ChEBI" id="CHEBI:58332"/>
        <dbReference type="ChEBI" id="CHEBI:60110"/>
        <dbReference type="ChEBI" id="CHEBI:60377"/>
        <dbReference type="EC" id="2.7.8.5"/>
    </reaction>
</comment>
<keyword evidence="9" id="KW-0443">Lipid metabolism</keyword>
<keyword evidence="16" id="KW-1185">Reference proteome</keyword>
<accession>A0A846MUW4</accession>
<dbReference type="GO" id="GO:0016020">
    <property type="term" value="C:membrane"/>
    <property type="evidence" value="ECO:0007669"/>
    <property type="project" value="UniProtKB-SubCell"/>
</dbReference>
<evidence type="ECO:0000256" key="10">
    <source>
        <dbReference type="ARBA" id="ARBA00023136"/>
    </source>
</evidence>
<keyword evidence="10 14" id="KW-0472">Membrane</keyword>
<evidence type="ECO:0000313" key="16">
    <source>
        <dbReference type="Proteomes" id="UP000570514"/>
    </source>
</evidence>
<dbReference type="Gene3D" id="1.20.120.1760">
    <property type="match status" value="1"/>
</dbReference>
<feature type="transmembrane region" description="Helical" evidence="14">
    <location>
        <begin position="113"/>
        <end position="129"/>
    </location>
</feature>
<evidence type="ECO:0000256" key="13">
    <source>
        <dbReference type="ARBA" id="ARBA00048586"/>
    </source>
</evidence>
<evidence type="ECO:0000256" key="9">
    <source>
        <dbReference type="ARBA" id="ARBA00023098"/>
    </source>
</evidence>
<dbReference type="InterPro" id="IPR050324">
    <property type="entry name" value="CDP-alcohol_PTase-I"/>
</dbReference>
<dbReference type="PANTHER" id="PTHR14269">
    <property type="entry name" value="CDP-DIACYLGLYCEROL--GLYCEROL-3-PHOSPHATE 3-PHOSPHATIDYLTRANSFERASE-RELATED"/>
    <property type="match status" value="1"/>
</dbReference>
<feature type="transmembrane region" description="Helical" evidence="14">
    <location>
        <begin position="85"/>
        <end position="107"/>
    </location>
</feature>
<dbReference type="PIRSF" id="PIRSF000847">
    <property type="entry name" value="Phos_ph_gly_syn"/>
    <property type="match status" value="1"/>
</dbReference>
<keyword evidence="7 14" id="KW-0812">Transmembrane</keyword>
<dbReference type="Proteomes" id="UP000570514">
    <property type="component" value="Unassembled WGS sequence"/>
</dbReference>
<gene>
    <name evidence="15" type="ORF">FHS83_000299</name>
</gene>
<dbReference type="GO" id="GO:0008444">
    <property type="term" value="F:CDP-diacylglycerol-glycerol-3-phosphate 3-phosphatidyltransferase activity"/>
    <property type="evidence" value="ECO:0007669"/>
    <property type="project" value="UniProtKB-EC"/>
</dbReference>
<evidence type="ECO:0000256" key="8">
    <source>
        <dbReference type="ARBA" id="ARBA00022989"/>
    </source>
</evidence>
<comment type="subcellular location">
    <subcellularLocation>
        <location evidence="1">Membrane</location>
        <topology evidence="1">Multi-pass membrane protein</topology>
    </subcellularLocation>
</comment>
<comment type="caution">
    <text evidence="15">The sequence shown here is derived from an EMBL/GenBank/DDBJ whole genome shotgun (WGS) entry which is preliminary data.</text>
</comment>
<keyword evidence="6" id="KW-0444">Lipid biosynthesis</keyword>
<evidence type="ECO:0000256" key="5">
    <source>
        <dbReference type="ARBA" id="ARBA00014944"/>
    </source>
</evidence>
<comment type="pathway">
    <text evidence="2">Phospholipid metabolism; phosphatidylglycerol biosynthesis; phosphatidylglycerol from CDP-diacylglycerol: step 1/2.</text>
</comment>
<protein>
    <recommendedName>
        <fullName evidence="5">CDP-diacylglycerol--glycerol-3-phosphate 3-phosphatidyltransferase</fullName>
        <ecNumber evidence="4">2.7.8.5</ecNumber>
    </recommendedName>
</protein>
<dbReference type="InterPro" id="IPR000462">
    <property type="entry name" value="CDP-OH_P_trans"/>
</dbReference>
<reference evidence="15 16" key="1">
    <citation type="submission" date="2020-03" db="EMBL/GenBank/DDBJ databases">
        <title>Genomic Encyclopedia of Type Strains, Phase IV (KMG-IV): sequencing the most valuable type-strain genomes for metagenomic binning, comparative biology and taxonomic classification.</title>
        <authorList>
            <person name="Goeker M."/>
        </authorList>
    </citation>
    <scope>NUCLEOTIDE SEQUENCE [LARGE SCALE GENOMIC DNA]</scope>
    <source>
        <strain evidence="15 16">DSM 19867</strain>
    </source>
</reference>
<keyword evidence="11" id="KW-0594">Phospholipid biosynthesis</keyword>
<sequence>MAALRRDGTGNPMSAVLRQAPNILSGLRLVAAPVAAWLILNAYDMAALMVFVFAGLSDAADGYLAKRFGLASRFGAILDPAADKLLMLASFLSLAAVGAVPVWLTALVIGRDLAIVAGVALARLLSIPLEVRPLYVGKASTVIQVVYIALVLLLLTLHEPPPMAEKIGEVSVTVLAVWSFLAYALVWLKAALAPQGDGAV</sequence>
<dbReference type="RefSeq" id="WP_167080156.1">
    <property type="nucleotide sequence ID" value="NZ_BAAADC010000001.1"/>
</dbReference>
<evidence type="ECO:0000256" key="12">
    <source>
        <dbReference type="ARBA" id="ARBA00023264"/>
    </source>
</evidence>
<proteinExistence type="inferred from homology"/>
<evidence type="ECO:0000256" key="11">
    <source>
        <dbReference type="ARBA" id="ARBA00023209"/>
    </source>
</evidence>
<evidence type="ECO:0000256" key="1">
    <source>
        <dbReference type="ARBA" id="ARBA00004141"/>
    </source>
</evidence>
<dbReference type="GO" id="GO:0046474">
    <property type="term" value="P:glycerophospholipid biosynthetic process"/>
    <property type="evidence" value="ECO:0007669"/>
    <property type="project" value="TreeGrafter"/>
</dbReference>
<evidence type="ECO:0000256" key="2">
    <source>
        <dbReference type="ARBA" id="ARBA00005042"/>
    </source>
</evidence>
<keyword evidence="12" id="KW-1208">Phospholipid metabolism</keyword>
<feature type="transmembrane region" description="Helical" evidence="14">
    <location>
        <begin position="141"/>
        <end position="158"/>
    </location>
</feature>